<dbReference type="RefSeq" id="WP_135762903.1">
    <property type="nucleotide sequence ID" value="NZ_RQHV01000016.1"/>
</dbReference>
<dbReference type="Proteomes" id="UP000298264">
    <property type="component" value="Unassembled WGS sequence"/>
</dbReference>
<evidence type="ECO:0000256" key="1">
    <source>
        <dbReference type="SAM" id="MobiDB-lite"/>
    </source>
</evidence>
<organism evidence="2 3">
    <name type="scientific">Leptospira ilyithenensis</name>
    <dbReference type="NCBI Taxonomy" id="2484901"/>
    <lineage>
        <taxon>Bacteria</taxon>
        <taxon>Pseudomonadati</taxon>
        <taxon>Spirochaetota</taxon>
        <taxon>Spirochaetia</taxon>
        <taxon>Leptospirales</taxon>
        <taxon>Leptospiraceae</taxon>
        <taxon>Leptospira</taxon>
    </lineage>
</organism>
<name>A0A4R9LTS2_9LEPT</name>
<dbReference type="EMBL" id="RQHV01000016">
    <property type="protein sequence ID" value="TGN14063.1"/>
    <property type="molecule type" value="Genomic_DNA"/>
</dbReference>
<proteinExistence type="predicted"/>
<protein>
    <submittedName>
        <fullName evidence="2">Uncharacterized protein</fullName>
    </submittedName>
</protein>
<dbReference type="OrthoDB" id="9761531at2"/>
<reference evidence="2" key="1">
    <citation type="journal article" date="2019" name="PLoS Negl. Trop. Dis.">
        <title>Revisiting the worldwide diversity of Leptospira species in the environment.</title>
        <authorList>
            <person name="Vincent A.T."/>
            <person name="Schiettekatte O."/>
            <person name="Bourhy P."/>
            <person name="Veyrier F.J."/>
            <person name="Picardeau M."/>
        </authorList>
    </citation>
    <scope>NUCLEOTIDE SEQUENCE [LARGE SCALE GENOMIC DNA]</scope>
    <source>
        <strain evidence="2">201400974</strain>
    </source>
</reference>
<keyword evidence="3" id="KW-1185">Reference proteome</keyword>
<evidence type="ECO:0000313" key="3">
    <source>
        <dbReference type="Proteomes" id="UP000298264"/>
    </source>
</evidence>
<feature type="region of interest" description="Disordered" evidence="1">
    <location>
        <begin position="52"/>
        <end position="86"/>
    </location>
</feature>
<gene>
    <name evidence="2" type="ORF">EHS11_02800</name>
</gene>
<evidence type="ECO:0000313" key="2">
    <source>
        <dbReference type="EMBL" id="TGN14063.1"/>
    </source>
</evidence>
<comment type="caution">
    <text evidence="2">The sequence shown here is derived from an EMBL/GenBank/DDBJ whole genome shotgun (WGS) entry which is preliminary data.</text>
</comment>
<sequence length="388" mass="41223">MAPPLVPAPDFGNYSIQNGIRVAMLSAKRPAVDPPTDPNAKRAASIQGAFCPSEDTDMADAGPAAPITVAPSPSHVPPPPPPPPVGSIGIMDVGQGNCNLIFDNANPPEPIAYYDVGFPIFFYKSGAPANLVALGPILQNQTNNLEVILSHWDYDHWINGRRAGLQNLVWNYPKQLMGPVAINFLGTIAVRRRVTFPITHPWWGGARLVKCSPAGMPLASWINNSGLALMVDILLPVNDPNWHSVFLTADANHNTAPLLPFGCTGITAVHHGSGAHGAAQNLVPPANLGAAGPGRIAYSYGVSPNNGSHPYHFPVQASVTAYRNAGWGAFAGGAGPVLNAELACAETPLNYHQNMPQPPRGNIRMGDNTQLNNAHYGNTAFYNYRPMI</sequence>
<dbReference type="AlphaFoldDB" id="A0A4R9LTS2"/>
<feature type="compositionally biased region" description="Pro residues" evidence="1">
    <location>
        <begin position="74"/>
        <end position="85"/>
    </location>
</feature>
<accession>A0A4R9LTS2</accession>